<sequence length="445" mass="52323">MNPIYSNTSSKENKEFVKSLMNMNPIYSDPSKLNKEFIESFMNIDTGYTSSKTEERRRYEENVQDKSEYQSEMKRMMTAVKNHESFEITINDNSEKQYAFTQVLRNIRKMKSSEWKPLVYGYDMNGYGRVFHLNKELDLETMIRCILGEITVEQYSSDCDPNLVGWDYVPVRFEVKFVKMIKNEKTGKIDFIENIDGEKFVIESVDDYRGSPDGGFFPYINLIESLDLSRYQIYNSIDKNNYRDNCFVHSCVQSGVFTEEELYKLRSIMLTRDIPNKKILEIAILMKCHFVVYKFDDTKDSRHQRRDSVDTRKNHKVVSDRVVQLLTYKDHFMIYMNEKVPISEYYIEHKDELDSKFSDMDPKKRQLIKNSKGDTDDGTGLTTVLKTMFEHGYFREINQCEQGVLSTCEFDNHLNDYASGTLLDDFTSLYPGTVSTDPSIERIRN</sequence>
<feature type="compositionally biased region" description="Basic and acidic residues" evidence="1">
    <location>
        <begin position="52"/>
        <end position="68"/>
    </location>
</feature>
<keyword evidence="3" id="KW-1185">Reference proteome</keyword>
<dbReference type="EMBL" id="JAPFFF010000028">
    <property type="protein sequence ID" value="KAK8847074.1"/>
    <property type="molecule type" value="Genomic_DNA"/>
</dbReference>
<evidence type="ECO:0000313" key="3">
    <source>
        <dbReference type="Proteomes" id="UP001470230"/>
    </source>
</evidence>
<gene>
    <name evidence="2" type="ORF">M9Y10_019651</name>
</gene>
<evidence type="ECO:0000313" key="2">
    <source>
        <dbReference type="EMBL" id="KAK8847074.1"/>
    </source>
</evidence>
<name>A0ABR2HGW2_9EUKA</name>
<evidence type="ECO:0008006" key="4">
    <source>
        <dbReference type="Google" id="ProtNLM"/>
    </source>
</evidence>
<comment type="caution">
    <text evidence="2">The sequence shown here is derived from an EMBL/GenBank/DDBJ whole genome shotgun (WGS) entry which is preliminary data.</text>
</comment>
<dbReference type="Proteomes" id="UP001470230">
    <property type="component" value="Unassembled WGS sequence"/>
</dbReference>
<evidence type="ECO:0000256" key="1">
    <source>
        <dbReference type="SAM" id="MobiDB-lite"/>
    </source>
</evidence>
<organism evidence="2 3">
    <name type="scientific">Tritrichomonas musculus</name>
    <dbReference type="NCBI Taxonomy" id="1915356"/>
    <lineage>
        <taxon>Eukaryota</taxon>
        <taxon>Metamonada</taxon>
        <taxon>Parabasalia</taxon>
        <taxon>Tritrichomonadida</taxon>
        <taxon>Tritrichomonadidae</taxon>
        <taxon>Tritrichomonas</taxon>
    </lineage>
</organism>
<accession>A0ABR2HGW2</accession>
<protein>
    <recommendedName>
        <fullName evidence="4">Initiator binding domain-containing protein</fullName>
    </recommendedName>
</protein>
<reference evidence="2 3" key="1">
    <citation type="submission" date="2024-04" db="EMBL/GenBank/DDBJ databases">
        <title>Tritrichomonas musculus Genome.</title>
        <authorList>
            <person name="Alves-Ferreira E."/>
            <person name="Grigg M."/>
            <person name="Lorenzi H."/>
            <person name="Galac M."/>
        </authorList>
    </citation>
    <scope>NUCLEOTIDE SEQUENCE [LARGE SCALE GENOMIC DNA]</scope>
    <source>
        <strain evidence="2 3">EAF2021</strain>
    </source>
</reference>
<feature type="region of interest" description="Disordered" evidence="1">
    <location>
        <begin position="49"/>
        <end position="68"/>
    </location>
</feature>
<proteinExistence type="predicted"/>